<evidence type="ECO:0000256" key="8">
    <source>
        <dbReference type="ARBA" id="ARBA00023077"/>
    </source>
</evidence>
<keyword evidence="3 11" id="KW-1134">Transmembrane beta strand</keyword>
<dbReference type="AlphaFoldDB" id="A0A4Z0LWN8"/>
<evidence type="ECO:0000256" key="10">
    <source>
        <dbReference type="ARBA" id="ARBA00023237"/>
    </source>
</evidence>
<keyword evidence="5 11" id="KW-0812">Transmembrane</keyword>
<comment type="caution">
    <text evidence="15">The sequence shown here is derived from an EMBL/GenBank/DDBJ whole genome shotgun (WGS) entry which is preliminary data.</text>
</comment>
<dbReference type="PANTHER" id="PTHR32552">
    <property type="entry name" value="FERRICHROME IRON RECEPTOR-RELATED"/>
    <property type="match status" value="1"/>
</dbReference>
<keyword evidence="7" id="KW-0406">Ion transport</keyword>
<dbReference type="InterPro" id="IPR000531">
    <property type="entry name" value="Beta-barrel_TonB"/>
</dbReference>
<evidence type="ECO:0000256" key="3">
    <source>
        <dbReference type="ARBA" id="ARBA00022452"/>
    </source>
</evidence>
<name>A0A4Z0LWN8_9GAMM</name>
<dbReference type="OrthoDB" id="7051185at2"/>
<evidence type="ECO:0000256" key="7">
    <source>
        <dbReference type="ARBA" id="ARBA00023065"/>
    </source>
</evidence>
<accession>A0A4Z0LWN8</accession>
<dbReference type="RefSeq" id="WP_135445745.1">
    <property type="nucleotide sequence ID" value="NZ_SRLE01000012.1"/>
</dbReference>
<dbReference type="Proteomes" id="UP000298050">
    <property type="component" value="Unassembled WGS sequence"/>
</dbReference>
<dbReference type="Gene3D" id="2.40.170.20">
    <property type="entry name" value="TonB-dependent receptor, beta-barrel domain"/>
    <property type="match status" value="1"/>
</dbReference>
<sequence>MSATLDIAGSPRCGRKILATAVTSAILASALSVPARAQGIEEVIVTATKRAESVMDVPLAITAISGNTMRDANLDDVKDLIAYSPGITGNSKDSFIDYVSVRGILTNDFGIGGDPSVGIYKNDLYQGRNGAVVTSLYDIERAEVLRGPQGFLFGRGAISGAMSIYTVKPDFDGVHGYAEVDVGERGHLVTEGGINLPVSDSLAFRVAAYHSEEDGYSRNVRDGEKYITHDKDALRLSALFESGDLTVNFMAEYETRDQSGSIYMATGSGEGYDYLSEIYGDFGFPMKDNDLDSDMFLGNRDGGDIYSYGLRIDYDMPFATFSSITGYRDHDFDYAEDFDGLPLIINAYAQEQSGDYFEQEFRLVSNSDGPLNWYAGASFYQEDIEATFSQAMSEDFFCSAYFAYYETTCEDLFAYYKDYAAYYPDGEYVQYFLDYFGTFDWEGSANGAMIDRNRAHGKYKGYAAYIDLSYDFNEQWDASVGVRYTYDEKDFSNLVLPSNSPVLGTRAALGFTTPQGPVKASDDWDEITPRAILNYHPSDDTLVFASVTWGYKSGGFNTFGLTPPAEFGITEAVSPEYRPAGFDPENSLSYEIGYKGVLGDSTRITANAFYYEYEDLQASYYDGALFYAENVGQVDGWGFEGTLTQNLGEYLDLNLGLAWFDSEGKDVQKICGNTDDCEGAAIPWAPEWSGFATLDAHTEFMDGELFGLLAYNFQTEQYGGWEPNSQELDGWGELQFTAGYRGERWSLAAYVDNVTDEYYYDGVSNGDSVYPAHFFGPSRPRTFGVKVGFSTD</sequence>
<evidence type="ECO:0000313" key="16">
    <source>
        <dbReference type="Proteomes" id="UP000298050"/>
    </source>
</evidence>
<dbReference type="Pfam" id="PF07715">
    <property type="entry name" value="Plug"/>
    <property type="match status" value="1"/>
</dbReference>
<dbReference type="GO" id="GO:0009279">
    <property type="term" value="C:cell outer membrane"/>
    <property type="evidence" value="ECO:0007669"/>
    <property type="project" value="UniProtKB-SubCell"/>
</dbReference>
<keyword evidence="9 11" id="KW-0472">Membrane</keyword>
<keyword evidence="15" id="KW-0675">Receptor</keyword>
<feature type="domain" description="TonB-dependent receptor-like beta-barrel" evidence="13">
    <location>
        <begin position="289"/>
        <end position="754"/>
    </location>
</feature>
<dbReference type="GO" id="GO:0006826">
    <property type="term" value="P:iron ion transport"/>
    <property type="evidence" value="ECO:0007669"/>
    <property type="project" value="UniProtKB-KW"/>
</dbReference>
<reference evidence="15 16" key="1">
    <citation type="submission" date="2019-04" db="EMBL/GenBank/DDBJ databases">
        <title>Taxonomy of novel Haliea sp. from mangrove soil of West Coast of India.</title>
        <authorList>
            <person name="Verma A."/>
            <person name="Kumar P."/>
            <person name="Krishnamurthi S."/>
        </authorList>
    </citation>
    <scope>NUCLEOTIDE SEQUENCE [LARGE SCALE GENOMIC DNA]</scope>
    <source>
        <strain evidence="15 16">SAOS-164</strain>
    </source>
</reference>
<comment type="subcellular location">
    <subcellularLocation>
        <location evidence="1 11">Cell outer membrane</location>
        <topology evidence="1 11">Multi-pass membrane protein</topology>
    </subcellularLocation>
</comment>
<dbReference type="SUPFAM" id="SSF56935">
    <property type="entry name" value="Porins"/>
    <property type="match status" value="1"/>
</dbReference>
<dbReference type="InterPro" id="IPR039426">
    <property type="entry name" value="TonB-dep_rcpt-like"/>
</dbReference>
<comment type="similarity">
    <text evidence="11 12">Belongs to the TonB-dependent receptor family.</text>
</comment>
<keyword evidence="8 12" id="KW-0798">TonB box</keyword>
<keyword evidence="4" id="KW-0410">Iron transport</keyword>
<dbReference type="InterPro" id="IPR012910">
    <property type="entry name" value="Plug_dom"/>
</dbReference>
<evidence type="ECO:0000313" key="15">
    <source>
        <dbReference type="EMBL" id="TGD71701.1"/>
    </source>
</evidence>
<keyword evidence="10 11" id="KW-0998">Cell outer membrane</keyword>
<evidence type="ECO:0000256" key="11">
    <source>
        <dbReference type="PROSITE-ProRule" id="PRU01360"/>
    </source>
</evidence>
<evidence type="ECO:0000259" key="14">
    <source>
        <dbReference type="Pfam" id="PF07715"/>
    </source>
</evidence>
<dbReference type="PANTHER" id="PTHR32552:SF81">
    <property type="entry name" value="TONB-DEPENDENT OUTER MEMBRANE RECEPTOR"/>
    <property type="match status" value="1"/>
</dbReference>
<evidence type="ECO:0000256" key="12">
    <source>
        <dbReference type="RuleBase" id="RU003357"/>
    </source>
</evidence>
<organism evidence="15 16">
    <name type="scientific">Mangrovimicrobium sediminis</name>
    <dbReference type="NCBI Taxonomy" id="2562682"/>
    <lineage>
        <taxon>Bacteria</taxon>
        <taxon>Pseudomonadati</taxon>
        <taxon>Pseudomonadota</taxon>
        <taxon>Gammaproteobacteria</taxon>
        <taxon>Cellvibrionales</taxon>
        <taxon>Halieaceae</taxon>
        <taxon>Mangrovimicrobium</taxon>
    </lineage>
</organism>
<feature type="domain" description="TonB-dependent receptor plug" evidence="14">
    <location>
        <begin position="54"/>
        <end position="161"/>
    </location>
</feature>
<protein>
    <submittedName>
        <fullName evidence="15">TonB-dependent receptor</fullName>
    </submittedName>
</protein>
<evidence type="ECO:0000256" key="5">
    <source>
        <dbReference type="ARBA" id="ARBA00022692"/>
    </source>
</evidence>
<keyword evidence="16" id="KW-1185">Reference proteome</keyword>
<gene>
    <name evidence="15" type="ORF">E4634_16395</name>
</gene>
<evidence type="ECO:0000256" key="4">
    <source>
        <dbReference type="ARBA" id="ARBA00022496"/>
    </source>
</evidence>
<dbReference type="Gene3D" id="2.170.130.10">
    <property type="entry name" value="TonB-dependent receptor, plug domain"/>
    <property type="match status" value="1"/>
</dbReference>
<dbReference type="InterPro" id="IPR036942">
    <property type="entry name" value="Beta-barrel_TonB_sf"/>
</dbReference>
<evidence type="ECO:0000256" key="2">
    <source>
        <dbReference type="ARBA" id="ARBA00022448"/>
    </source>
</evidence>
<proteinExistence type="inferred from homology"/>
<evidence type="ECO:0000256" key="1">
    <source>
        <dbReference type="ARBA" id="ARBA00004571"/>
    </source>
</evidence>
<keyword evidence="2 11" id="KW-0813">Transport</keyword>
<evidence type="ECO:0000259" key="13">
    <source>
        <dbReference type="Pfam" id="PF00593"/>
    </source>
</evidence>
<evidence type="ECO:0000256" key="9">
    <source>
        <dbReference type="ARBA" id="ARBA00023136"/>
    </source>
</evidence>
<keyword evidence="6" id="KW-0408">Iron</keyword>
<dbReference type="InterPro" id="IPR037066">
    <property type="entry name" value="Plug_dom_sf"/>
</dbReference>
<dbReference type="Pfam" id="PF00593">
    <property type="entry name" value="TonB_dep_Rec_b-barrel"/>
    <property type="match status" value="1"/>
</dbReference>
<dbReference type="EMBL" id="SRLE01000012">
    <property type="protein sequence ID" value="TGD71701.1"/>
    <property type="molecule type" value="Genomic_DNA"/>
</dbReference>
<dbReference type="PROSITE" id="PS52016">
    <property type="entry name" value="TONB_DEPENDENT_REC_3"/>
    <property type="match status" value="1"/>
</dbReference>
<evidence type="ECO:0000256" key="6">
    <source>
        <dbReference type="ARBA" id="ARBA00023004"/>
    </source>
</evidence>